<dbReference type="Gene3D" id="3.40.50.1110">
    <property type="entry name" value="SGNH hydrolase"/>
    <property type="match status" value="1"/>
</dbReference>
<dbReference type="InterPro" id="IPR036514">
    <property type="entry name" value="SGNH_hydro_sf"/>
</dbReference>
<keyword evidence="3" id="KW-1185">Reference proteome</keyword>
<evidence type="ECO:0000256" key="1">
    <source>
        <dbReference type="ARBA" id="ARBA00008668"/>
    </source>
</evidence>
<dbReference type="PANTHER" id="PTHR45642:SF120">
    <property type="entry name" value="GDSL-LIKE LIPASE_ACYLHYDROLASE"/>
    <property type="match status" value="1"/>
</dbReference>
<dbReference type="CDD" id="cd01837">
    <property type="entry name" value="SGNH_plant_lipase_like"/>
    <property type="match status" value="1"/>
</dbReference>
<organism evidence="2 3">
    <name type="scientific">Erythroxylum novogranatense</name>
    <dbReference type="NCBI Taxonomy" id="1862640"/>
    <lineage>
        <taxon>Eukaryota</taxon>
        <taxon>Viridiplantae</taxon>
        <taxon>Streptophyta</taxon>
        <taxon>Embryophyta</taxon>
        <taxon>Tracheophyta</taxon>
        <taxon>Spermatophyta</taxon>
        <taxon>Magnoliopsida</taxon>
        <taxon>eudicotyledons</taxon>
        <taxon>Gunneridae</taxon>
        <taxon>Pentapetalae</taxon>
        <taxon>rosids</taxon>
        <taxon>fabids</taxon>
        <taxon>Malpighiales</taxon>
        <taxon>Erythroxylaceae</taxon>
        <taxon>Erythroxylum</taxon>
    </lineage>
</organism>
<dbReference type="Proteomes" id="UP001159364">
    <property type="component" value="Linkage Group LG04"/>
</dbReference>
<comment type="caution">
    <text evidence="2">The sequence shown here is derived from an EMBL/GenBank/DDBJ whole genome shotgun (WGS) entry which is preliminary data.</text>
</comment>
<dbReference type="InterPro" id="IPR001087">
    <property type="entry name" value="GDSL"/>
</dbReference>
<dbReference type="GO" id="GO:0016788">
    <property type="term" value="F:hydrolase activity, acting on ester bonds"/>
    <property type="evidence" value="ECO:0007669"/>
    <property type="project" value="InterPro"/>
</dbReference>
<sequence length="381" mass="42780">MHIFMSRNIKFLKIDNNYYMKMKNTIPSLILLLLSSALSYGIRNSRNPNASPKFSAILIFGDSTVDSGNNNYINTLFKADFYPYGQDFPGHISSGRFSNGKLVPDFIASKLGIKDTVPAFLDPKLAEKELLTGVSFASAGSGYDDVTSLAPNVIPFPKQVEMFKNYTSRLKGVIGEKEAANIIGDALLYVSAGTNDWIFSFYDLPTRRLEFDVHGYQDFLQNRITSFIKELYDLGCRTFIVNGLPPIGCLPIQIQAKLRNPKMSAGCLEDQNSDSQLYNTKLEKLLPQLQANLPGSEILYGDIYNSPLDMINNPKKYDFVDTKKSCCGGTELGLSFICEPKAPKCRNTSQFLFWDAIHPTQVVYEYLAKFLVEKHLSQVMY</sequence>
<dbReference type="PANTHER" id="PTHR45642">
    <property type="entry name" value="GDSL ESTERASE/LIPASE EXL3"/>
    <property type="match status" value="1"/>
</dbReference>
<proteinExistence type="inferred from homology"/>
<evidence type="ECO:0008006" key="4">
    <source>
        <dbReference type="Google" id="ProtNLM"/>
    </source>
</evidence>
<gene>
    <name evidence="2" type="ORF">K2173_023715</name>
</gene>
<dbReference type="EMBL" id="JAIWQS010000004">
    <property type="protein sequence ID" value="KAJ8768811.1"/>
    <property type="molecule type" value="Genomic_DNA"/>
</dbReference>
<reference evidence="2 3" key="1">
    <citation type="submission" date="2021-09" db="EMBL/GenBank/DDBJ databases">
        <title>Genomic insights and catalytic innovation underlie evolution of tropane alkaloids biosynthesis.</title>
        <authorList>
            <person name="Wang Y.-J."/>
            <person name="Tian T."/>
            <person name="Huang J.-P."/>
            <person name="Huang S.-X."/>
        </authorList>
    </citation>
    <scope>NUCLEOTIDE SEQUENCE [LARGE SCALE GENOMIC DNA]</scope>
    <source>
        <strain evidence="2">KIB-2018</strain>
        <tissue evidence="2">Leaf</tissue>
    </source>
</reference>
<comment type="similarity">
    <text evidence="1">Belongs to the 'GDSL' lipolytic enzyme family.</text>
</comment>
<dbReference type="SUPFAM" id="SSF52266">
    <property type="entry name" value="SGNH hydrolase"/>
    <property type="match status" value="1"/>
</dbReference>
<dbReference type="AlphaFoldDB" id="A0AAV8TQT3"/>
<evidence type="ECO:0000313" key="3">
    <source>
        <dbReference type="Proteomes" id="UP001159364"/>
    </source>
</evidence>
<evidence type="ECO:0000313" key="2">
    <source>
        <dbReference type="EMBL" id="KAJ8768811.1"/>
    </source>
</evidence>
<dbReference type="Pfam" id="PF00657">
    <property type="entry name" value="Lipase_GDSL"/>
    <property type="match status" value="1"/>
</dbReference>
<name>A0AAV8TQT3_9ROSI</name>
<protein>
    <recommendedName>
        <fullName evidence="4">GDSL esterase/lipase</fullName>
    </recommendedName>
</protein>
<dbReference type="InterPro" id="IPR050592">
    <property type="entry name" value="GDSL_lipolytic_enzyme"/>
</dbReference>
<dbReference type="InterPro" id="IPR035669">
    <property type="entry name" value="SGNH_plant_lipase-like"/>
</dbReference>
<accession>A0AAV8TQT3</accession>